<name>A0AAU8AT57_9VIRU</name>
<accession>A0AAU8AT57</accession>
<reference evidence="1" key="1">
    <citation type="submission" date="2024-03" db="EMBL/GenBank/DDBJ databases">
        <title>Diverse circular DNA viruses in blood, oral, and fecal samples of captive lemurs.</title>
        <authorList>
            <person name="Paietta E.N."/>
            <person name="Kraberger S."/>
            <person name="Lund M.C."/>
            <person name="Custer J.M."/>
            <person name="Vargas K.M."/>
            <person name="Ehmke E.E."/>
            <person name="Yoder A.D."/>
            <person name="Varsani A."/>
        </authorList>
    </citation>
    <scope>NUCLEOTIDE SEQUENCE</scope>
    <source>
        <strain evidence="1">Duke_17_45</strain>
    </source>
</reference>
<dbReference type="EMBL" id="PP511318">
    <property type="protein sequence ID" value="XCD03076.1"/>
    <property type="molecule type" value="Genomic_DNA"/>
</dbReference>
<proteinExistence type="predicted"/>
<sequence>MIKNFDILRHICLLLIFVSRKLMSKFPDVAQRSSYVYSVVNVR</sequence>
<organism evidence="1">
    <name type="scientific">Dulem virus 31</name>
    <dbReference type="NCBI Taxonomy" id="3145749"/>
    <lineage>
        <taxon>Viruses</taxon>
        <taxon>Monodnaviria</taxon>
        <taxon>Sangervirae</taxon>
        <taxon>Phixviricota</taxon>
        <taxon>Malgrandaviricetes</taxon>
        <taxon>Petitvirales</taxon>
        <taxon>Microviridae</taxon>
        <taxon>Microvirus</taxon>
    </lineage>
</organism>
<evidence type="ECO:0000313" key="1">
    <source>
        <dbReference type="EMBL" id="XCD03076.1"/>
    </source>
</evidence>
<protein>
    <submittedName>
        <fullName evidence="1">Uncharacterized protein</fullName>
    </submittedName>
</protein>